<proteinExistence type="predicted"/>
<dbReference type="Proteomes" id="UP000537131">
    <property type="component" value="Unassembled WGS sequence"/>
</dbReference>
<protein>
    <submittedName>
        <fullName evidence="3">DUF4132 domain-containing protein</fullName>
    </submittedName>
</protein>
<gene>
    <name evidence="3" type="ORF">HBE96_25685</name>
</gene>
<feature type="domain" description="DUF4132" evidence="2">
    <location>
        <begin position="895"/>
        <end position="1078"/>
    </location>
</feature>
<sequence length="1191" mass="138010">MNMKEHLLNRIMDALEELNVSENVIDELEDYLEDAVDENEFLNILPDIKFYSISDDNIKKTVHALSSIKKYKNNDYMRKYINMLFKMGGPSASLIVNRAYYWFSEYNAKEFIAAGIEKYIVLILYIEPLTYNFNRLESKNFKIIYDICSENPEALVKAADLVNVNQKMLFYSIYCNCKMVKRDDTHKELLKAVEDDFTDSIDNLYENKMPEELVKKIQDFINKNDYKLLESIIDKVKTYRFNDYLFKFLIGLSALNADKSSILKKIFQLFTRVDFRFSLNSAYSIMSVTSCYSNTVNNFDTIFEIPSKYHIAWYAEKFSENENAAKVLNEKLKKDKKPFEDAIDLCEGTAKNYLISFMLDDDKKLDYIKSLENNCVNVFSKILREDKVDEGNISIVESFLYGTSSFEEVKNTFYSITHEETYYWRVNNELIDLLSILCKKIGDNVDIYERSIVVLSALKYQRYILRLASMYDKHSGNCYGKEKFQSIFDILRKYNVSVTAKMELIDKILNNYDYENRIASAMAVVLKDIVVQDGDKVIQNIKNVSADVRCIFIEYIFKIKSEDNVKAIFDQFGDSSKKVKEKIIELFTNDLNNISYMDNMLSKLKAQKQGEREVAIKILSKWHDKNISEERRKLIKDSLSHALEAEKSQKIRTLLMEVLGIEQEGEEKELKDDDLIKNLLKGNKKKSLSWLEFESLSKVRLKENNNYCEEEYLKAILLCYSASSNIGISVDGDRFAEKLNESDMKLFANEVFDRWFEKGAESKKRWVLGFSAIHGGDEIVVKLEKDINNWAKNSRGAIASEAVKALALNGSSSALLIVDGISRKFKYKQVKKAASEALDFAAEQMGVDREELSDKIVPNLGFDINGERIFDYGSRKFTVNLTPDLSIEVYDENKKKLKNLPSPGKRDDEEKAKEAHSEFKTFKKQLKTTVSIQTTRMDLALSNDRKWTKSAWMNLFVENPIMHQFAIGLIWGTYKASKLVDTFRYMEDGSFNTKDEDEFEMLDDCSIGLVHPLELNDEDLALWKEQLENYEIVQPIEQLNRKTFALTEKEKSMKYVDRFGGKIVNGLSLAGKLMSYGWYRGSVQDAGGYYELYKEDKNLGIGVELRFEGLYVGDENEDTTIYILRFYNAGTVDRGSYIYDEIKEEHLLSLSKVPEKYFSETLYQVDNALSSSTTVNENWRKEIKLDSNGVY</sequence>
<dbReference type="Pfam" id="PF13569">
    <property type="entry name" value="DUF4132"/>
    <property type="match status" value="1"/>
</dbReference>
<dbReference type="AlphaFoldDB" id="A0A7Y0HSM3"/>
<organism evidence="3 4">
    <name type="scientific">Clostridium muellerianum</name>
    <dbReference type="NCBI Taxonomy" id="2716538"/>
    <lineage>
        <taxon>Bacteria</taxon>
        <taxon>Bacillati</taxon>
        <taxon>Bacillota</taxon>
        <taxon>Clostridia</taxon>
        <taxon>Eubacteriales</taxon>
        <taxon>Clostridiaceae</taxon>
        <taxon>Clostridium</taxon>
    </lineage>
</organism>
<reference evidence="3 4" key="1">
    <citation type="submission" date="2020-04" db="EMBL/GenBank/DDBJ databases">
        <authorList>
            <person name="Doyle D.A."/>
        </authorList>
    </citation>
    <scope>NUCLEOTIDE SEQUENCE [LARGE SCALE GENOMIC DNA]</scope>
    <source>
        <strain evidence="3 4">P21</strain>
    </source>
</reference>
<keyword evidence="1" id="KW-0175">Coiled coil</keyword>
<evidence type="ECO:0000313" key="3">
    <source>
        <dbReference type="EMBL" id="NMM65973.1"/>
    </source>
</evidence>
<accession>A0A7Y0HSM3</accession>
<name>A0A7Y0HSM3_9CLOT</name>
<dbReference type="EMBL" id="JABBNI010000067">
    <property type="protein sequence ID" value="NMM65973.1"/>
    <property type="molecule type" value="Genomic_DNA"/>
</dbReference>
<comment type="caution">
    <text evidence="3">The sequence shown here is derived from an EMBL/GenBank/DDBJ whole genome shotgun (WGS) entry which is preliminary data.</text>
</comment>
<dbReference type="RefSeq" id="WP_169300552.1">
    <property type="nucleotide sequence ID" value="NZ_JABBNI010000067.1"/>
</dbReference>
<reference evidence="3 4" key="2">
    <citation type="submission" date="2020-06" db="EMBL/GenBank/DDBJ databases">
        <title>Complete Genome Sequence of Clostridium muelleri sp. nov. P21T, an Acid-Alcohol Producing Acetogen Isolated from Old Hay.</title>
        <authorList>
            <person name="Duncan K.E."/>
            <person name="Tanner R.S."/>
        </authorList>
    </citation>
    <scope>NUCLEOTIDE SEQUENCE [LARGE SCALE GENOMIC DNA]</scope>
    <source>
        <strain evidence="3 4">P21</strain>
    </source>
</reference>
<feature type="coiled-coil region" evidence="1">
    <location>
        <begin position="11"/>
        <end position="45"/>
    </location>
</feature>
<keyword evidence="4" id="KW-1185">Reference proteome</keyword>
<evidence type="ECO:0000313" key="4">
    <source>
        <dbReference type="Proteomes" id="UP000537131"/>
    </source>
</evidence>
<evidence type="ECO:0000259" key="2">
    <source>
        <dbReference type="Pfam" id="PF13569"/>
    </source>
</evidence>
<dbReference type="InterPro" id="IPR025406">
    <property type="entry name" value="DUF4132"/>
</dbReference>
<evidence type="ECO:0000256" key="1">
    <source>
        <dbReference type="SAM" id="Coils"/>
    </source>
</evidence>